<evidence type="ECO:0000313" key="1">
    <source>
        <dbReference type="EMBL" id="MBB3939412.1"/>
    </source>
</evidence>
<accession>A0A7W6BYY7</accession>
<sequence length="31" mass="3289">MVVSGAHARFCHATAHADKVVLEIVDPQNDG</sequence>
<evidence type="ECO:0000313" key="2">
    <source>
        <dbReference type="Proteomes" id="UP000561459"/>
    </source>
</evidence>
<organism evidence="1 2">
    <name type="scientific">Novosphingobium fluoreni</name>
    <dbReference type="NCBI Taxonomy" id="1391222"/>
    <lineage>
        <taxon>Bacteria</taxon>
        <taxon>Pseudomonadati</taxon>
        <taxon>Pseudomonadota</taxon>
        <taxon>Alphaproteobacteria</taxon>
        <taxon>Sphingomonadales</taxon>
        <taxon>Sphingomonadaceae</taxon>
        <taxon>Novosphingobium</taxon>
    </lineage>
</organism>
<protein>
    <submittedName>
        <fullName evidence="1">Uncharacterized protein</fullName>
    </submittedName>
</protein>
<comment type="caution">
    <text evidence="1">The sequence shown here is derived from an EMBL/GenBank/DDBJ whole genome shotgun (WGS) entry which is preliminary data.</text>
</comment>
<dbReference type="Proteomes" id="UP000561459">
    <property type="component" value="Unassembled WGS sequence"/>
</dbReference>
<reference evidence="1 2" key="1">
    <citation type="submission" date="2020-08" db="EMBL/GenBank/DDBJ databases">
        <title>Genomic Encyclopedia of Type Strains, Phase IV (KMG-IV): sequencing the most valuable type-strain genomes for metagenomic binning, comparative biology and taxonomic classification.</title>
        <authorList>
            <person name="Goeker M."/>
        </authorList>
    </citation>
    <scope>NUCLEOTIDE SEQUENCE [LARGE SCALE GENOMIC DNA]</scope>
    <source>
        <strain evidence="1 2">DSM 27568</strain>
    </source>
</reference>
<keyword evidence="2" id="KW-1185">Reference proteome</keyword>
<name>A0A7W6BYY7_9SPHN</name>
<proteinExistence type="predicted"/>
<gene>
    <name evidence="1" type="ORF">GGR39_001052</name>
</gene>
<dbReference type="EMBL" id="JACIDY010000002">
    <property type="protein sequence ID" value="MBB3939412.1"/>
    <property type="molecule type" value="Genomic_DNA"/>
</dbReference>
<dbReference type="AlphaFoldDB" id="A0A7W6BYY7"/>